<dbReference type="PANTHER" id="PTHR46429:SF1">
    <property type="entry name" value="23S RRNA (GUANOSINE-2'-O-)-METHYLTRANSFERASE RLMB"/>
    <property type="match status" value="1"/>
</dbReference>
<protein>
    <recommendedName>
        <fullName evidence="3">tRNA/rRNA methyltransferase SpoU type domain-containing protein</fullName>
    </recommendedName>
</protein>
<sequence length="314" mass="34355">MHVIPLCAAVCYSWYPRTPTAPGILRLPRGSLSSTSLNLPGDGDYVSKSTARPLDEHLRFAKGSGERKARLHAELERVGVDVAELVEAIEFRGSAALRMYNSFVLPKSESALAQAELPSRAANIANNIAFMMRENRANKAEWLRNHDAALGEAGQLPTHPLILVLDNVRSAANVGNVIRCAEAARVQHVYACGMTPTPPNAQLLKTAVGSAEYVSCRYYPNTMQAIEELKLSGYTIWGVETTSESTIYCDQAYPQPLALVFGNEIIGIDTAVLRMCDSLICVPTYGIKNSLNVATCASILIWEAVRHMRISQRH</sequence>
<dbReference type="InterPro" id="IPR029028">
    <property type="entry name" value="Alpha/beta_knot_MTases"/>
</dbReference>
<gene>
    <name evidence="4" type="ORF">PCAR00345_LOCUS39434</name>
</gene>
<dbReference type="SUPFAM" id="SSF75217">
    <property type="entry name" value="alpha/beta knot"/>
    <property type="match status" value="1"/>
</dbReference>
<evidence type="ECO:0000256" key="2">
    <source>
        <dbReference type="ARBA" id="ARBA00022679"/>
    </source>
</evidence>
<dbReference type="GO" id="GO:0006396">
    <property type="term" value="P:RNA processing"/>
    <property type="evidence" value="ECO:0007669"/>
    <property type="project" value="InterPro"/>
</dbReference>
<evidence type="ECO:0000256" key="1">
    <source>
        <dbReference type="ARBA" id="ARBA00022603"/>
    </source>
</evidence>
<dbReference type="EMBL" id="HBIZ01063932">
    <property type="protein sequence ID" value="CAE0786726.1"/>
    <property type="molecule type" value="Transcribed_RNA"/>
</dbReference>
<dbReference type="Gene3D" id="3.40.1280.10">
    <property type="match status" value="1"/>
</dbReference>
<keyword evidence="2" id="KW-0808">Transferase</keyword>
<keyword evidence="1" id="KW-0489">Methyltransferase</keyword>
<dbReference type="GO" id="GO:0008173">
    <property type="term" value="F:RNA methyltransferase activity"/>
    <property type="evidence" value="ECO:0007669"/>
    <property type="project" value="InterPro"/>
</dbReference>
<evidence type="ECO:0000313" key="4">
    <source>
        <dbReference type="EMBL" id="CAE0786726.1"/>
    </source>
</evidence>
<dbReference type="Pfam" id="PF00588">
    <property type="entry name" value="SpoU_methylase"/>
    <property type="match status" value="1"/>
</dbReference>
<name>A0A7S4FC99_CHRCT</name>
<dbReference type="AlphaFoldDB" id="A0A7S4FC99"/>
<evidence type="ECO:0000259" key="3">
    <source>
        <dbReference type="Pfam" id="PF00588"/>
    </source>
</evidence>
<feature type="domain" description="tRNA/rRNA methyltransferase SpoU type" evidence="3">
    <location>
        <begin position="161"/>
        <end position="301"/>
    </location>
</feature>
<dbReference type="GO" id="GO:0003723">
    <property type="term" value="F:RNA binding"/>
    <property type="evidence" value="ECO:0007669"/>
    <property type="project" value="InterPro"/>
</dbReference>
<proteinExistence type="predicted"/>
<dbReference type="CDD" id="cd18097">
    <property type="entry name" value="SpoU-like"/>
    <property type="match status" value="1"/>
</dbReference>
<dbReference type="GO" id="GO:0032259">
    <property type="term" value="P:methylation"/>
    <property type="evidence" value="ECO:0007669"/>
    <property type="project" value="UniProtKB-KW"/>
</dbReference>
<dbReference type="PANTHER" id="PTHR46429">
    <property type="entry name" value="23S RRNA (GUANOSINE-2'-O-)-METHYLTRANSFERASE RLMB"/>
    <property type="match status" value="1"/>
</dbReference>
<dbReference type="GO" id="GO:0005829">
    <property type="term" value="C:cytosol"/>
    <property type="evidence" value="ECO:0007669"/>
    <property type="project" value="TreeGrafter"/>
</dbReference>
<dbReference type="InterPro" id="IPR004441">
    <property type="entry name" value="rRNA_MeTrfase_TrmH"/>
</dbReference>
<dbReference type="InterPro" id="IPR001537">
    <property type="entry name" value="SpoU_MeTrfase"/>
</dbReference>
<organism evidence="4">
    <name type="scientific">Chrysotila carterae</name>
    <name type="common">Marine alga</name>
    <name type="synonym">Syracosphaera carterae</name>
    <dbReference type="NCBI Taxonomy" id="13221"/>
    <lineage>
        <taxon>Eukaryota</taxon>
        <taxon>Haptista</taxon>
        <taxon>Haptophyta</taxon>
        <taxon>Prymnesiophyceae</taxon>
        <taxon>Isochrysidales</taxon>
        <taxon>Isochrysidaceae</taxon>
        <taxon>Chrysotila</taxon>
    </lineage>
</organism>
<accession>A0A7S4FC99</accession>
<reference evidence="4" key="1">
    <citation type="submission" date="2021-01" db="EMBL/GenBank/DDBJ databases">
        <authorList>
            <person name="Corre E."/>
            <person name="Pelletier E."/>
            <person name="Niang G."/>
            <person name="Scheremetjew M."/>
            <person name="Finn R."/>
            <person name="Kale V."/>
            <person name="Holt S."/>
            <person name="Cochrane G."/>
            <person name="Meng A."/>
            <person name="Brown T."/>
            <person name="Cohen L."/>
        </authorList>
    </citation>
    <scope>NUCLEOTIDE SEQUENCE</scope>
    <source>
        <strain evidence="4">CCMP645</strain>
    </source>
</reference>
<dbReference type="InterPro" id="IPR029026">
    <property type="entry name" value="tRNA_m1G_MTases_N"/>
</dbReference>